<dbReference type="SUPFAM" id="SSF46785">
    <property type="entry name" value="Winged helix' DNA-binding domain"/>
    <property type="match status" value="1"/>
</dbReference>
<proteinExistence type="predicted"/>
<dbReference type="Pfam" id="PF00483">
    <property type="entry name" value="NTP_transferase"/>
    <property type="match status" value="1"/>
</dbReference>
<accession>A0A1M4XLV6</accession>
<keyword evidence="1 5" id="KW-0808">Transferase</keyword>
<dbReference type="SUPFAM" id="SSF53448">
    <property type="entry name" value="Nucleotide-diphospho-sugar transferases"/>
    <property type="match status" value="1"/>
</dbReference>
<feature type="domain" description="Nucleotidyl transferase" evidence="3">
    <location>
        <begin position="71"/>
        <end position="131"/>
    </location>
</feature>
<feature type="domain" description="HTH marR-type" evidence="4">
    <location>
        <begin position="3"/>
        <end position="52"/>
    </location>
</feature>
<keyword evidence="2 5" id="KW-0548">Nucleotidyltransferase</keyword>
<dbReference type="PANTHER" id="PTHR43584:SF5">
    <property type="entry name" value="PROTEIN LICC"/>
    <property type="match status" value="1"/>
</dbReference>
<organism evidence="5 6">
    <name type="scientific">Schwartzia succinivorans DSM 10502</name>
    <dbReference type="NCBI Taxonomy" id="1123243"/>
    <lineage>
        <taxon>Bacteria</taxon>
        <taxon>Bacillati</taxon>
        <taxon>Bacillota</taxon>
        <taxon>Negativicutes</taxon>
        <taxon>Selenomonadales</taxon>
        <taxon>Selenomonadaceae</taxon>
        <taxon>Schwartzia</taxon>
    </lineage>
</organism>
<dbReference type="InterPro" id="IPR036390">
    <property type="entry name" value="WH_DNA-bd_sf"/>
</dbReference>
<sequence length="298" mass="34132">MKLTRKQFDILEALATNQKALTQRQLEEQTGHSLGTVNRVMKELTELGYIERSGITNAGFTALEPYRAKRAIFIAAGFGSRLIPITFNTPKPLVRVHGVRIIDHLIDACLQSGINEIYIVRGYLAEQFDQLLYKYPMIKFLENPMYNEANNISSSLVARYMLSNSYVFEADLLLSNPAIIKKYHYTSDFLAIKKERSDDWCFKVSDGVIVEEKVGGEGDDIWQMVGISYWDEADGHKLSQDIADIYASPGGKERYWEQVPLVYKKERYAVEVRECHDEDIVEIDTFSELKAIDKTYDV</sequence>
<evidence type="ECO:0000256" key="2">
    <source>
        <dbReference type="ARBA" id="ARBA00022695"/>
    </source>
</evidence>
<evidence type="ECO:0000313" key="5">
    <source>
        <dbReference type="EMBL" id="SHE94544.1"/>
    </source>
</evidence>
<reference evidence="5 6" key="1">
    <citation type="submission" date="2016-11" db="EMBL/GenBank/DDBJ databases">
        <authorList>
            <person name="Jaros S."/>
            <person name="Januszkiewicz K."/>
            <person name="Wedrychowicz H."/>
        </authorList>
    </citation>
    <scope>NUCLEOTIDE SEQUENCE [LARGE SCALE GENOMIC DNA]</scope>
    <source>
        <strain evidence="5 6">DSM 10502</strain>
    </source>
</reference>
<evidence type="ECO:0000259" key="4">
    <source>
        <dbReference type="Pfam" id="PF12802"/>
    </source>
</evidence>
<dbReference type="STRING" id="1123243.SAMN02745190_01534"/>
<dbReference type="InterPro" id="IPR036388">
    <property type="entry name" value="WH-like_DNA-bd_sf"/>
</dbReference>
<gene>
    <name evidence="5" type="ORF">SAMN02745190_01534</name>
</gene>
<dbReference type="InterPro" id="IPR050065">
    <property type="entry name" value="GlmU-like"/>
</dbReference>
<dbReference type="Proteomes" id="UP000184404">
    <property type="component" value="Unassembled WGS sequence"/>
</dbReference>
<dbReference type="InterPro" id="IPR029044">
    <property type="entry name" value="Nucleotide-diphossugar_trans"/>
</dbReference>
<dbReference type="GO" id="GO:0016779">
    <property type="term" value="F:nucleotidyltransferase activity"/>
    <property type="evidence" value="ECO:0007669"/>
    <property type="project" value="UniProtKB-KW"/>
</dbReference>
<dbReference type="OrthoDB" id="9803871at2"/>
<evidence type="ECO:0000313" key="6">
    <source>
        <dbReference type="Proteomes" id="UP000184404"/>
    </source>
</evidence>
<dbReference type="Gene3D" id="1.10.10.10">
    <property type="entry name" value="Winged helix-like DNA-binding domain superfamily/Winged helix DNA-binding domain"/>
    <property type="match status" value="1"/>
</dbReference>
<dbReference type="AlphaFoldDB" id="A0A1M4XLV6"/>
<keyword evidence="6" id="KW-1185">Reference proteome</keyword>
<dbReference type="InterPro" id="IPR005835">
    <property type="entry name" value="NTP_transferase_dom"/>
</dbReference>
<protein>
    <submittedName>
        <fullName evidence="5">CTP:phosphocholine cytidylyltransferase</fullName>
    </submittedName>
</protein>
<dbReference type="Pfam" id="PF12802">
    <property type="entry name" value="MarR_2"/>
    <property type="match status" value="1"/>
</dbReference>
<dbReference type="GO" id="GO:0003700">
    <property type="term" value="F:DNA-binding transcription factor activity"/>
    <property type="evidence" value="ECO:0007669"/>
    <property type="project" value="InterPro"/>
</dbReference>
<name>A0A1M4XLV6_9FIRM</name>
<dbReference type="PANTHER" id="PTHR43584">
    <property type="entry name" value="NUCLEOTIDYL TRANSFERASE"/>
    <property type="match status" value="1"/>
</dbReference>
<dbReference type="EMBL" id="FQUG01000005">
    <property type="protein sequence ID" value="SHE94544.1"/>
    <property type="molecule type" value="Genomic_DNA"/>
</dbReference>
<dbReference type="InterPro" id="IPR000835">
    <property type="entry name" value="HTH_MarR-typ"/>
</dbReference>
<evidence type="ECO:0000259" key="3">
    <source>
        <dbReference type="Pfam" id="PF00483"/>
    </source>
</evidence>
<evidence type="ECO:0000256" key="1">
    <source>
        <dbReference type="ARBA" id="ARBA00022679"/>
    </source>
</evidence>
<dbReference type="CDD" id="cd02523">
    <property type="entry name" value="PC_cytidylyltransferase"/>
    <property type="match status" value="1"/>
</dbReference>
<dbReference type="Gene3D" id="3.90.550.10">
    <property type="entry name" value="Spore Coat Polysaccharide Biosynthesis Protein SpsA, Chain A"/>
    <property type="match status" value="1"/>
</dbReference>